<gene>
    <name evidence="2" type="ORF">HID58_067328</name>
</gene>
<keyword evidence="3" id="KW-1185">Reference proteome</keyword>
<feature type="compositionally biased region" description="Polar residues" evidence="1">
    <location>
        <begin position="19"/>
        <end position="35"/>
    </location>
</feature>
<evidence type="ECO:0000256" key="1">
    <source>
        <dbReference type="SAM" id="MobiDB-lite"/>
    </source>
</evidence>
<evidence type="ECO:0000313" key="3">
    <source>
        <dbReference type="Proteomes" id="UP000824890"/>
    </source>
</evidence>
<dbReference type="EMBL" id="JAGKQM010000015">
    <property type="protein sequence ID" value="KAH0879934.1"/>
    <property type="molecule type" value="Genomic_DNA"/>
</dbReference>
<evidence type="ECO:0000313" key="2">
    <source>
        <dbReference type="EMBL" id="KAH0879934.1"/>
    </source>
</evidence>
<feature type="compositionally biased region" description="Low complexity" evidence="1">
    <location>
        <begin position="74"/>
        <end position="90"/>
    </location>
</feature>
<protein>
    <submittedName>
        <fullName evidence="2">Uncharacterized protein</fullName>
    </submittedName>
</protein>
<feature type="compositionally biased region" description="Basic and acidic residues" evidence="1">
    <location>
        <begin position="144"/>
        <end position="153"/>
    </location>
</feature>
<sequence length="236" mass="26382">YLINGPKSPQYNIHKPKKTSQNTTKIWTQGPTTRTLGDKRGSAAARTNAAAPTPRFETPLGNQPSIHPDPPELTNSTPSPPQTSSTQVNPISESINRLSHPSPFIPITERKASREPSPLTMVELRSSSDEISTNPNQTKSSARQSKERLHPPESRPTTAELTKPPPLGDRNRRRRSWRSLRLPETKPSSRTMSFPAHSSTRPRLYARDRSAMCGLFPELRQGGGERERERSENQQL</sequence>
<feature type="region of interest" description="Disordered" evidence="1">
    <location>
        <begin position="1"/>
        <end position="236"/>
    </location>
</feature>
<feature type="compositionally biased region" description="Polar residues" evidence="1">
    <location>
        <begin position="129"/>
        <end position="143"/>
    </location>
</feature>
<feature type="compositionally biased region" description="Basic and acidic residues" evidence="1">
    <location>
        <begin position="223"/>
        <end position="236"/>
    </location>
</feature>
<proteinExistence type="predicted"/>
<organism evidence="2 3">
    <name type="scientific">Brassica napus</name>
    <name type="common">Rape</name>
    <dbReference type="NCBI Taxonomy" id="3708"/>
    <lineage>
        <taxon>Eukaryota</taxon>
        <taxon>Viridiplantae</taxon>
        <taxon>Streptophyta</taxon>
        <taxon>Embryophyta</taxon>
        <taxon>Tracheophyta</taxon>
        <taxon>Spermatophyta</taxon>
        <taxon>Magnoliopsida</taxon>
        <taxon>eudicotyledons</taxon>
        <taxon>Gunneridae</taxon>
        <taxon>Pentapetalae</taxon>
        <taxon>rosids</taxon>
        <taxon>malvids</taxon>
        <taxon>Brassicales</taxon>
        <taxon>Brassicaceae</taxon>
        <taxon>Brassiceae</taxon>
        <taxon>Brassica</taxon>
    </lineage>
</organism>
<reference evidence="2 3" key="1">
    <citation type="submission" date="2021-05" db="EMBL/GenBank/DDBJ databases">
        <title>Genome Assembly of Synthetic Allotetraploid Brassica napus Reveals Homoeologous Exchanges between Subgenomes.</title>
        <authorList>
            <person name="Davis J.T."/>
        </authorList>
    </citation>
    <scope>NUCLEOTIDE SEQUENCE [LARGE SCALE GENOMIC DNA]</scope>
    <source>
        <strain evidence="3">cv. Da-Ae</strain>
        <tissue evidence="2">Seedling</tissue>
    </source>
</reference>
<dbReference type="Proteomes" id="UP000824890">
    <property type="component" value="Unassembled WGS sequence"/>
</dbReference>
<feature type="compositionally biased region" description="Low complexity" evidence="1">
    <location>
        <begin position="43"/>
        <end position="55"/>
    </location>
</feature>
<feature type="non-terminal residue" evidence="2">
    <location>
        <position position="1"/>
    </location>
</feature>
<feature type="compositionally biased region" description="Polar residues" evidence="1">
    <location>
        <begin position="186"/>
        <end position="201"/>
    </location>
</feature>
<comment type="caution">
    <text evidence="2">The sequence shown here is derived from an EMBL/GenBank/DDBJ whole genome shotgun (WGS) entry which is preliminary data.</text>
</comment>
<name>A0ABQ7ZI72_BRANA</name>
<accession>A0ABQ7ZI72</accession>